<proteinExistence type="predicted"/>
<dbReference type="AlphaFoldDB" id="A0AAV8QZ95"/>
<feature type="chain" id="PRO_5043429094" evidence="2">
    <location>
        <begin position="18"/>
        <end position="194"/>
    </location>
</feature>
<feature type="region of interest" description="Disordered" evidence="1">
    <location>
        <begin position="148"/>
        <end position="194"/>
    </location>
</feature>
<comment type="caution">
    <text evidence="3">The sequence shown here is derived from an EMBL/GenBank/DDBJ whole genome shotgun (WGS) entry which is preliminary data.</text>
</comment>
<keyword evidence="4" id="KW-1185">Reference proteome</keyword>
<keyword evidence="2" id="KW-0732">Signal</keyword>
<dbReference type="Proteomes" id="UP001222027">
    <property type="component" value="Unassembled WGS sequence"/>
</dbReference>
<dbReference type="EMBL" id="JAQQAF010000005">
    <property type="protein sequence ID" value="KAJ8485833.1"/>
    <property type="molecule type" value="Genomic_DNA"/>
</dbReference>
<gene>
    <name evidence="3" type="ORF">OPV22_018318</name>
</gene>
<evidence type="ECO:0000256" key="1">
    <source>
        <dbReference type="SAM" id="MobiDB-lite"/>
    </source>
</evidence>
<evidence type="ECO:0000313" key="3">
    <source>
        <dbReference type="EMBL" id="KAJ8485833.1"/>
    </source>
</evidence>
<protein>
    <submittedName>
        <fullName evidence="3">Uncharacterized protein</fullName>
    </submittedName>
</protein>
<evidence type="ECO:0000256" key="2">
    <source>
        <dbReference type="SAM" id="SignalP"/>
    </source>
</evidence>
<feature type="compositionally biased region" description="Low complexity" evidence="1">
    <location>
        <begin position="161"/>
        <end position="194"/>
    </location>
</feature>
<accession>A0AAV8QZ95</accession>
<feature type="signal peptide" evidence="2">
    <location>
        <begin position="1"/>
        <end position="17"/>
    </location>
</feature>
<name>A0AAV8QZ95_ENSVE</name>
<reference evidence="3 4" key="1">
    <citation type="submission" date="2022-12" db="EMBL/GenBank/DDBJ databases">
        <title>Chromosome-scale assembly of the Ensete ventricosum genome.</title>
        <authorList>
            <person name="Dussert Y."/>
            <person name="Stocks J."/>
            <person name="Wendawek A."/>
            <person name="Woldeyes F."/>
            <person name="Nichols R.A."/>
            <person name="Borrell J.S."/>
        </authorList>
    </citation>
    <scope>NUCLEOTIDE SEQUENCE [LARGE SCALE GENOMIC DNA]</scope>
    <source>
        <strain evidence="4">cv. Maze</strain>
        <tissue evidence="3">Seeds</tissue>
    </source>
</reference>
<organism evidence="3 4">
    <name type="scientific">Ensete ventricosum</name>
    <name type="common">Abyssinian banana</name>
    <name type="synonym">Musa ensete</name>
    <dbReference type="NCBI Taxonomy" id="4639"/>
    <lineage>
        <taxon>Eukaryota</taxon>
        <taxon>Viridiplantae</taxon>
        <taxon>Streptophyta</taxon>
        <taxon>Embryophyta</taxon>
        <taxon>Tracheophyta</taxon>
        <taxon>Spermatophyta</taxon>
        <taxon>Magnoliopsida</taxon>
        <taxon>Liliopsida</taxon>
        <taxon>Zingiberales</taxon>
        <taxon>Musaceae</taxon>
        <taxon>Ensete</taxon>
    </lineage>
</organism>
<sequence length="194" mass="20332">MLPLILIAIVFPYSCCGGHISGELFPSPTYPLRVSDGTSACGAPPPQLKDISGLSNASADDRRGGYTGQTPSALQYFCWHKLRGISCCLSTKVGEIQSPQLMIASGIADTNINRPYYMYRMASLARSTLEFASTSWVERKADECADCRGGTIDNESDVKAPPADKYSKDSSSSGEGGSPPAASPEAGATGPAAP</sequence>
<evidence type="ECO:0000313" key="4">
    <source>
        <dbReference type="Proteomes" id="UP001222027"/>
    </source>
</evidence>